<dbReference type="InterPro" id="IPR036236">
    <property type="entry name" value="Znf_C2H2_sf"/>
</dbReference>
<dbReference type="InterPro" id="IPR013087">
    <property type="entry name" value="Znf_C2H2_type"/>
</dbReference>
<gene>
    <name evidence="3" type="ORF">CEP51_012978</name>
</gene>
<protein>
    <recommendedName>
        <fullName evidence="2">C2H2-type domain-containing protein</fullName>
    </recommendedName>
</protein>
<dbReference type="PROSITE" id="PS00028">
    <property type="entry name" value="ZINC_FINGER_C2H2_1"/>
    <property type="match status" value="1"/>
</dbReference>
<evidence type="ECO:0000313" key="3">
    <source>
        <dbReference type="EMBL" id="RSL65529.1"/>
    </source>
</evidence>
<comment type="caution">
    <text evidence="3">The sequence shown here is derived from an EMBL/GenBank/DDBJ whole genome shotgun (WGS) entry which is preliminary data.</text>
</comment>
<evidence type="ECO:0000313" key="4">
    <source>
        <dbReference type="Proteomes" id="UP000287972"/>
    </source>
</evidence>
<dbReference type="EMBL" id="NKCL01000512">
    <property type="protein sequence ID" value="RSL65529.1"/>
    <property type="molecule type" value="Genomic_DNA"/>
</dbReference>
<dbReference type="Pfam" id="PF12756">
    <property type="entry name" value="zf-C2H2_2"/>
    <property type="match status" value="1"/>
</dbReference>
<dbReference type="AlphaFoldDB" id="A0A428QJT9"/>
<dbReference type="SUPFAM" id="SSF57667">
    <property type="entry name" value="beta-beta-alpha zinc fingers"/>
    <property type="match status" value="1"/>
</dbReference>
<dbReference type="GO" id="GO:0030687">
    <property type="term" value="C:preribosome, large subunit precursor"/>
    <property type="evidence" value="ECO:0007669"/>
    <property type="project" value="TreeGrafter"/>
</dbReference>
<evidence type="ECO:0000256" key="1">
    <source>
        <dbReference type="SAM" id="MobiDB-lite"/>
    </source>
</evidence>
<dbReference type="Proteomes" id="UP000287972">
    <property type="component" value="Unassembled WGS sequence"/>
</dbReference>
<organism evidence="3 4">
    <name type="scientific">Fusarium floridanum</name>
    <dbReference type="NCBI Taxonomy" id="1325733"/>
    <lineage>
        <taxon>Eukaryota</taxon>
        <taxon>Fungi</taxon>
        <taxon>Dikarya</taxon>
        <taxon>Ascomycota</taxon>
        <taxon>Pezizomycotina</taxon>
        <taxon>Sordariomycetes</taxon>
        <taxon>Hypocreomycetidae</taxon>
        <taxon>Hypocreales</taxon>
        <taxon>Nectriaceae</taxon>
        <taxon>Fusarium</taxon>
        <taxon>Fusarium solani species complex</taxon>
    </lineage>
</organism>
<dbReference type="PANTHER" id="PTHR13182">
    <property type="entry name" value="ZINC FINGER PROTEIN 622"/>
    <property type="match status" value="1"/>
</dbReference>
<reference evidence="3 4" key="1">
    <citation type="submission" date="2017-06" db="EMBL/GenBank/DDBJ databases">
        <title>Comparative genomic analysis of Ambrosia Fusariam Clade fungi.</title>
        <authorList>
            <person name="Stajich J.E."/>
            <person name="Carrillo J."/>
            <person name="Kijimoto T."/>
            <person name="Eskalen A."/>
            <person name="O'Donnell K."/>
            <person name="Kasson M."/>
        </authorList>
    </citation>
    <scope>NUCLEOTIDE SEQUENCE [LARGE SCALE GENOMIC DNA]</scope>
    <source>
        <strain evidence="3 4">NRRL62606</strain>
    </source>
</reference>
<proteinExistence type="predicted"/>
<dbReference type="InterPro" id="IPR040025">
    <property type="entry name" value="Znf622/Rei1/Reh1"/>
</dbReference>
<feature type="compositionally biased region" description="Basic and acidic residues" evidence="1">
    <location>
        <begin position="124"/>
        <end position="137"/>
    </location>
</feature>
<accession>A0A428QJT9</accession>
<dbReference type="InterPro" id="IPR041661">
    <property type="entry name" value="ZN622/Rei1/Reh1_Znf-C2H2"/>
</dbReference>
<keyword evidence="4" id="KW-1185">Reference proteome</keyword>
<dbReference type="SMART" id="SM00355">
    <property type="entry name" value="ZnF_C2H2"/>
    <property type="match status" value="3"/>
</dbReference>
<feature type="compositionally biased region" description="Polar residues" evidence="1">
    <location>
        <begin position="106"/>
        <end position="123"/>
    </location>
</feature>
<dbReference type="PANTHER" id="PTHR13182:SF8">
    <property type="entry name" value="CYTOPLASMIC 60S SUBUNIT BIOGENESIS FACTOR ZNF622"/>
    <property type="match status" value="1"/>
</dbReference>
<sequence>MADLASKRRFHETVKAFVWFLFKLKDFFAEEGVMTETRETGIPWSVHSSITFTIMPPTTTSTLSCSTCQVSFETVQEQRQHAKSDLHIENLRRKVADLGINTLPPSDTYQASGSHHRSQSPNDKSSESDPESDREVNQDDMPEFVPENCIFCSHQASDINENLAHMKTTHSLTIPFQDNLVVEPATLIWYLHFVIFGYHECILCGTRRRTVEGVQQHMLDKGHCRFEMSDEMMEFYDVEGLNSHSTQDLVRPDEDSIRLPSGKILSHRSQTASSTRPRITQSTSTEEPAAIPGAPPSDALTNRGRKETAMATQLSRLSIKDQQSLIHLSAPQQRSLLAQRKKELETARRSERRMRIKMDRHSNKATVEHGRPWQSYLSI</sequence>
<feature type="region of interest" description="Disordered" evidence="1">
    <location>
        <begin position="106"/>
        <end position="139"/>
    </location>
</feature>
<dbReference type="GO" id="GO:0042273">
    <property type="term" value="P:ribosomal large subunit biogenesis"/>
    <property type="evidence" value="ECO:0007669"/>
    <property type="project" value="TreeGrafter"/>
</dbReference>
<feature type="region of interest" description="Disordered" evidence="1">
    <location>
        <begin position="244"/>
        <end position="303"/>
    </location>
</feature>
<name>A0A428QJT9_9HYPO</name>
<evidence type="ECO:0000259" key="2">
    <source>
        <dbReference type="PROSITE" id="PS00028"/>
    </source>
</evidence>
<feature type="domain" description="C2H2-type" evidence="2">
    <location>
        <begin position="65"/>
        <end position="87"/>
    </location>
</feature>
<feature type="compositionally biased region" description="Polar residues" evidence="1">
    <location>
        <begin position="267"/>
        <end position="286"/>
    </location>
</feature>